<dbReference type="RefSeq" id="WP_090083026.1">
    <property type="nucleotide sequence ID" value="NZ_FOMR01000003.1"/>
</dbReference>
<evidence type="ECO:0000313" key="9">
    <source>
        <dbReference type="Proteomes" id="UP000199474"/>
    </source>
</evidence>
<organism evidence="8 9">
    <name type="scientific">Lentibacillus persicus</name>
    <dbReference type="NCBI Taxonomy" id="640948"/>
    <lineage>
        <taxon>Bacteria</taxon>
        <taxon>Bacillati</taxon>
        <taxon>Bacillota</taxon>
        <taxon>Bacilli</taxon>
        <taxon>Bacillales</taxon>
        <taxon>Bacillaceae</taxon>
        <taxon>Lentibacillus</taxon>
    </lineage>
</organism>
<reference evidence="9" key="1">
    <citation type="submission" date="2016-10" db="EMBL/GenBank/DDBJ databases">
        <authorList>
            <person name="Varghese N."/>
            <person name="Submissions S."/>
        </authorList>
    </citation>
    <scope>NUCLEOTIDE SEQUENCE [LARGE SCALE GENOMIC DNA]</scope>
    <source>
        <strain evidence="9">DSM 22530</strain>
    </source>
</reference>
<evidence type="ECO:0000256" key="6">
    <source>
        <dbReference type="HAMAP-Rule" id="MF_01877"/>
    </source>
</evidence>
<dbReference type="FunFam" id="3.30.950.10:FF:000002">
    <property type="entry name" value="Ribosomal RNA small subunit methyltransferase I"/>
    <property type="match status" value="1"/>
</dbReference>
<dbReference type="InterPro" id="IPR018063">
    <property type="entry name" value="SAM_MeTrfase_RsmI_CS"/>
</dbReference>
<dbReference type="Pfam" id="PF00590">
    <property type="entry name" value="TP_methylase"/>
    <property type="match status" value="1"/>
</dbReference>
<dbReference type="Gene3D" id="3.30.950.10">
    <property type="entry name" value="Methyltransferase, Cobalt-precorrin-4 Transmethylase, Domain 2"/>
    <property type="match status" value="1"/>
</dbReference>
<dbReference type="CDD" id="cd11648">
    <property type="entry name" value="RsmI"/>
    <property type="match status" value="1"/>
</dbReference>
<dbReference type="SUPFAM" id="SSF53790">
    <property type="entry name" value="Tetrapyrrole methylase"/>
    <property type="match status" value="1"/>
</dbReference>
<evidence type="ECO:0000256" key="3">
    <source>
        <dbReference type="ARBA" id="ARBA00022603"/>
    </source>
</evidence>
<keyword evidence="3 6" id="KW-0489">Methyltransferase</keyword>
<dbReference type="EC" id="2.1.1.198" evidence="6"/>
<protein>
    <recommendedName>
        <fullName evidence="6">Ribosomal RNA small subunit methyltransferase I</fullName>
        <ecNumber evidence="6">2.1.1.198</ecNumber>
    </recommendedName>
    <alternativeName>
        <fullName evidence="6">16S rRNA 2'-O-ribose C1402 methyltransferase</fullName>
    </alternativeName>
    <alternativeName>
        <fullName evidence="6">rRNA (cytidine-2'-O-)-methyltransferase RsmI</fullName>
    </alternativeName>
</protein>
<dbReference type="InterPro" id="IPR000878">
    <property type="entry name" value="4pyrrol_Mease"/>
</dbReference>
<keyword evidence="5 6" id="KW-0949">S-adenosyl-L-methionine</keyword>
<feature type="domain" description="Tetrapyrrole methylase" evidence="7">
    <location>
        <begin position="14"/>
        <end position="213"/>
    </location>
</feature>
<name>A0A1I1UPQ0_9BACI</name>
<dbReference type="NCBIfam" id="TIGR00096">
    <property type="entry name" value="16S rRNA (cytidine(1402)-2'-O)-methyltransferase"/>
    <property type="match status" value="1"/>
</dbReference>
<dbReference type="AlphaFoldDB" id="A0A1I1UPQ0"/>
<dbReference type="InterPro" id="IPR008189">
    <property type="entry name" value="rRNA_ssu_MeTfrase_I"/>
</dbReference>
<dbReference type="PROSITE" id="PS01296">
    <property type="entry name" value="RSMI"/>
    <property type="match status" value="1"/>
</dbReference>
<dbReference type="InterPro" id="IPR035996">
    <property type="entry name" value="4pyrrol_Methylase_sf"/>
</dbReference>
<keyword evidence="9" id="KW-1185">Reference proteome</keyword>
<evidence type="ECO:0000256" key="1">
    <source>
        <dbReference type="ARBA" id="ARBA00022490"/>
    </source>
</evidence>
<keyword evidence="1 6" id="KW-0963">Cytoplasm</keyword>
<keyword evidence="4 6" id="KW-0808">Transferase</keyword>
<dbReference type="Proteomes" id="UP000199474">
    <property type="component" value="Unassembled WGS sequence"/>
</dbReference>
<comment type="catalytic activity">
    <reaction evidence="6">
        <text>cytidine(1402) in 16S rRNA + S-adenosyl-L-methionine = 2'-O-methylcytidine(1402) in 16S rRNA + S-adenosyl-L-homocysteine + H(+)</text>
        <dbReference type="Rhea" id="RHEA:42924"/>
        <dbReference type="Rhea" id="RHEA-COMP:10285"/>
        <dbReference type="Rhea" id="RHEA-COMP:10286"/>
        <dbReference type="ChEBI" id="CHEBI:15378"/>
        <dbReference type="ChEBI" id="CHEBI:57856"/>
        <dbReference type="ChEBI" id="CHEBI:59789"/>
        <dbReference type="ChEBI" id="CHEBI:74495"/>
        <dbReference type="ChEBI" id="CHEBI:82748"/>
        <dbReference type="EC" id="2.1.1.198"/>
    </reaction>
</comment>
<comment type="similarity">
    <text evidence="6">Belongs to the methyltransferase superfamily. RsmI family.</text>
</comment>
<dbReference type="InterPro" id="IPR014777">
    <property type="entry name" value="4pyrrole_Mease_sub1"/>
</dbReference>
<dbReference type="Gene3D" id="3.40.1010.10">
    <property type="entry name" value="Cobalt-precorrin-4 Transmethylase, Domain 1"/>
    <property type="match status" value="1"/>
</dbReference>
<evidence type="ECO:0000313" key="8">
    <source>
        <dbReference type="EMBL" id="SFD72684.1"/>
    </source>
</evidence>
<evidence type="ECO:0000256" key="2">
    <source>
        <dbReference type="ARBA" id="ARBA00022552"/>
    </source>
</evidence>
<dbReference type="FunFam" id="3.40.1010.10:FF:000002">
    <property type="entry name" value="Ribosomal RNA small subunit methyltransferase I"/>
    <property type="match status" value="1"/>
</dbReference>
<sequence>MKIQKSFSDQKASTVYVVPTPIGNLEDITFRALRTLKEVSVIAAEDTRNTKKLLSHFEISTPLISYHEHNKENRTRQLLERLGQDESIAVVSDAGMPGVSDPGYELVQGAIDSEYPVVVLPGANAALCALVGSGLSTDEFLFYGFLPRKKKDKEAALERLKYSQATLLFYESPFRVKDTLKMLKNHLGNRRMTAARELTKKFEEYVRGTAEELTTWAESTDLKGEFCLVVEGASPSEAQENDLWWSSLSIVDHVDYYINKEELSSKEAVKRVTEERQMAKRDVYQAYHIDQKKQ</sequence>
<dbReference type="GO" id="GO:0005737">
    <property type="term" value="C:cytoplasm"/>
    <property type="evidence" value="ECO:0007669"/>
    <property type="project" value="UniProtKB-SubCell"/>
</dbReference>
<comment type="subcellular location">
    <subcellularLocation>
        <location evidence="6">Cytoplasm</location>
    </subcellularLocation>
</comment>
<proteinExistence type="inferred from homology"/>
<gene>
    <name evidence="6" type="primary">rsmI</name>
    <name evidence="8" type="ORF">SAMN05216238_103312</name>
</gene>
<evidence type="ECO:0000259" key="7">
    <source>
        <dbReference type="Pfam" id="PF00590"/>
    </source>
</evidence>
<dbReference type="InterPro" id="IPR014776">
    <property type="entry name" value="4pyrrole_Mease_sub2"/>
</dbReference>
<dbReference type="GO" id="GO:0070677">
    <property type="term" value="F:rRNA (cytosine-2'-O-)-methyltransferase activity"/>
    <property type="evidence" value="ECO:0007669"/>
    <property type="project" value="UniProtKB-UniRule"/>
</dbReference>
<keyword evidence="2 6" id="KW-0698">rRNA processing</keyword>
<comment type="function">
    <text evidence="6">Catalyzes the 2'-O-methylation of the ribose of cytidine 1402 (C1402) in 16S rRNA.</text>
</comment>
<evidence type="ECO:0000256" key="5">
    <source>
        <dbReference type="ARBA" id="ARBA00022691"/>
    </source>
</evidence>
<dbReference type="OrthoDB" id="9809084at2"/>
<dbReference type="HAMAP" id="MF_01877">
    <property type="entry name" value="16SrRNA_methyltr_I"/>
    <property type="match status" value="1"/>
</dbReference>
<dbReference type="STRING" id="640948.SAMN05216238_103312"/>
<dbReference type="PIRSF" id="PIRSF005917">
    <property type="entry name" value="MTase_YraL"/>
    <property type="match status" value="1"/>
</dbReference>
<accession>A0A1I1UPQ0</accession>
<evidence type="ECO:0000256" key="4">
    <source>
        <dbReference type="ARBA" id="ARBA00022679"/>
    </source>
</evidence>
<dbReference type="PANTHER" id="PTHR46111:SF1">
    <property type="entry name" value="RIBOSOMAL RNA SMALL SUBUNIT METHYLTRANSFERASE I"/>
    <property type="match status" value="1"/>
</dbReference>
<dbReference type="EMBL" id="FOMR01000003">
    <property type="protein sequence ID" value="SFD72684.1"/>
    <property type="molecule type" value="Genomic_DNA"/>
</dbReference>
<dbReference type="PANTHER" id="PTHR46111">
    <property type="entry name" value="RIBOSOMAL RNA SMALL SUBUNIT METHYLTRANSFERASE I"/>
    <property type="match status" value="1"/>
</dbReference>